<comment type="caution">
    <text evidence="2">The sequence shown here is derived from an EMBL/GenBank/DDBJ whole genome shotgun (WGS) entry which is preliminary data.</text>
</comment>
<organism evidence="2 3">
    <name type="scientific">Gordonia sesuvii</name>
    <dbReference type="NCBI Taxonomy" id="3116777"/>
    <lineage>
        <taxon>Bacteria</taxon>
        <taxon>Bacillati</taxon>
        <taxon>Actinomycetota</taxon>
        <taxon>Actinomycetes</taxon>
        <taxon>Mycobacteriales</taxon>
        <taxon>Gordoniaceae</taxon>
        <taxon>Gordonia</taxon>
    </lineage>
</organism>
<feature type="region of interest" description="Disordered" evidence="1">
    <location>
        <begin position="1"/>
        <end position="57"/>
    </location>
</feature>
<name>A0ABU7MLQ0_9ACTN</name>
<reference evidence="2 3" key="1">
    <citation type="submission" date="2024-01" db="EMBL/GenBank/DDBJ databases">
        <title>Draft genome sequence of Gordonia sp. LSe1-13.</title>
        <authorList>
            <person name="Suphannarot A."/>
            <person name="Mingma R."/>
        </authorList>
    </citation>
    <scope>NUCLEOTIDE SEQUENCE [LARGE SCALE GENOMIC DNA]</scope>
    <source>
        <strain evidence="2 3">LSe1-13</strain>
    </source>
</reference>
<sequence>MSESENPAPTAASQSGTTTVPPRPGPHMMPGAIGTSGTQDADEPGSDVDPASVTRSVSDLLEQVDDIRQTTGGSFDLAALGRQTELLERAHEVLTAALDDVDPR</sequence>
<evidence type="ECO:0000313" key="2">
    <source>
        <dbReference type="EMBL" id="MEE3853491.1"/>
    </source>
</evidence>
<evidence type="ECO:0000256" key="1">
    <source>
        <dbReference type="SAM" id="MobiDB-lite"/>
    </source>
</evidence>
<gene>
    <name evidence="2" type="ORF">VZC37_24365</name>
</gene>
<protein>
    <submittedName>
        <fullName evidence="2">Uncharacterized protein</fullName>
    </submittedName>
</protein>
<dbReference type="Proteomes" id="UP001347146">
    <property type="component" value="Unassembled WGS sequence"/>
</dbReference>
<dbReference type="EMBL" id="JAZDUF010000013">
    <property type="protein sequence ID" value="MEE3853491.1"/>
    <property type="molecule type" value="Genomic_DNA"/>
</dbReference>
<keyword evidence="3" id="KW-1185">Reference proteome</keyword>
<dbReference type="RefSeq" id="WP_330437370.1">
    <property type="nucleotide sequence ID" value="NZ_JAZDUF010000013.1"/>
</dbReference>
<feature type="compositionally biased region" description="Polar residues" evidence="1">
    <location>
        <begin position="1"/>
        <end position="20"/>
    </location>
</feature>
<evidence type="ECO:0000313" key="3">
    <source>
        <dbReference type="Proteomes" id="UP001347146"/>
    </source>
</evidence>
<accession>A0ABU7MLQ0</accession>
<proteinExistence type="predicted"/>